<evidence type="ECO:0000313" key="3">
    <source>
        <dbReference type="Proteomes" id="UP000593564"/>
    </source>
</evidence>
<proteinExistence type="predicted"/>
<reference evidence="2 3" key="2">
    <citation type="submission" date="2020-07" db="EMBL/GenBank/DDBJ databases">
        <title>Genome assembly of wild tea tree DASZ reveals pedigree and selection history of tea varieties.</title>
        <authorList>
            <person name="Zhang W."/>
        </authorList>
    </citation>
    <scope>NUCLEOTIDE SEQUENCE [LARGE SCALE GENOMIC DNA]</scope>
    <source>
        <strain evidence="3">cv. G240</strain>
        <tissue evidence="2">Leaf</tissue>
    </source>
</reference>
<accession>A0A7J7GLS0</accession>
<keyword evidence="3" id="KW-1185">Reference proteome</keyword>
<dbReference type="AlphaFoldDB" id="A0A7J7GLS0"/>
<evidence type="ECO:0000313" key="2">
    <source>
        <dbReference type="EMBL" id="KAF5940376.1"/>
    </source>
</evidence>
<feature type="compositionally biased region" description="Basic residues" evidence="1">
    <location>
        <begin position="1"/>
        <end position="12"/>
    </location>
</feature>
<dbReference type="Proteomes" id="UP000593564">
    <property type="component" value="Unassembled WGS sequence"/>
</dbReference>
<gene>
    <name evidence="2" type="ORF">HYC85_021543</name>
</gene>
<protein>
    <submittedName>
        <fullName evidence="2">Uncharacterized protein</fullName>
    </submittedName>
</protein>
<organism evidence="2 3">
    <name type="scientific">Camellia sinensis</name>
    <name type="common">Tea plant</name>
    <name type="synonym">Thea sinensis</name>
    <dbReference type="NCBI Taxonomy" id="4442"/>
    <lineage>
        <taxon>Eukaryota</taxon>
        <taxon>Viridiplantae</taxon>
        <taxon>Streptophyta</taxon>
        <taxon>Embryophyta</taxon>
        <taxon>Tracheophyta</taxon>
        <taxon>Spermatophyta</taxon>
        <taxon>Magnoliopsida</taxon>
        <taxon>eudicotyledons</taxon>
        <taxon>Gunneridae</taxon>
        <taxon>Pentapetalae</taxon>
        <taxon>asterids</taxon>
        <taxon>Ericales</taxon>
        <taxon>Theaceae</taxon>
        <taxon>Camellia</taxon>
    </lineage>
</organism>
<sequence>MIQTPTKHHPHNPHSLVIGPSNKEKEKKKEQYKHIIGPYHYGGSGGLLKRESQTFSIYLSHSCFKTTPFLP</sequence>
<evidence type="ECO:0000256" key="1">
    <source>
        <dbReference type="SAM" id="MobiDB-lite"/>
    </source>
</evidence>
<reference evidence="3" key="1">
    <citation type="journal article" date="2020" name="Nat. Commun.">
        <title>Genome assembly of wild tea tree DASZ reveals pedigree and selection history of tea varieties.</title>
        <authorList>
            <person name="Zhang W."/>
            <person name="Zhang Y."/>
            <person name="Qiu H."/>
            <person name="Guo Y."/>
            <person name="Wan H."/>
            <person name="Zhang X."/>
            <person name="Scossa F."/>
            <person name="Alseekh S."/>
            <person name="Zhang Q."/>
            <person name="Wang P."/>
            <person name="Xu L."/>
            <person name="Schmidt M.H."/>
            <person name="Jia X."/>
            <person name="Li D."/>
            <person name="Zhu A."/>
            <person name="Guo F."/>
            <person name="Chen W."/>
            <person name="Ni D."/>
            <person name="Usadel B."/>
            <person name="Fernie A.R."/>
            <person name="Wen W."/>
        </authorList>
    </citation>
    <scope>NUCLEOTIDE SEQUENCE [LARGE SCALE GENOMIC DNA]</scope>
    <source>
        <strain evidence="3">cv. G240</strain>
    </source>
</reference>
<dbReference type="EMBL" id="JACBKZ010000010">
    <property type="protein sequence ID" value="KAF5940376.1"/>
    <property type="molecule type" value="Genomic_DNA"/>
</dbReference>
<feature type="region of interest" description="Disordered" evidence="1">
    <location>
        <begin position="1"/>
        <end position="30"/>
    </location>
</feature>
<name>A0A7J7GLS0_CAMSI</name>
<comment type="caution">
    <text evidence="2">The sequence shown here is derived from an EMBL/GenBank/DDBJ whole genome shotgun (WGS) entry which is preliminary data.</text>
</comment>